<dbReference type="GO" id="GO:0008270">
    <property type="term" value="F:zinc ion binding"/>
    <property type="evidence" value="ECO:0007669"/>
    <property type="project" value="UniProtKB-KW"/>
</dbReference>
<dbReference type="EMBL" id="KZ293488">
    <property type="protein sequence ID" value="PBK60363.1"/>
    <property type="molecule type" value="Genomic_DNA"/>
</dbReference>
<evidence type="ECO:0000313" key="7">
    <source>
        <dbReference type="EMBL" id="PBK60363.1"/>
    </source>
</evidence>
<dbReference type="SUPFAM" id="SSF57850">
    <property type="entry name" value="RING/U-box"/>
    <property type="match status" value="1"/>
</dbReference>
<dbReference type="AlphaFoldDB" id="A0A2H3B944"/>
<dbReference type="Proteomes" id="UP000218334">
    <property type="component" value="Unassembled WGS sequence"/>
</dbReference>
<dbReference type="InterPro" id="IPR013083">
    <property type="entry name" value="Znf_RING/FYVE/PHD"/>
</dbReference>
<evidence type="ECO:0000259" key="6">
    <source>
        <dbReference type="Pfam" id="PF13445"/>
    </source>
</evidence>
<evidence type="ECO:0000256" key="3">
    <source>
        <dbReference type="ARBA" id="ARBA00022833"/>
    </source>
</evidence>
<feature type="region of interest" description="Disordered" evidence="5">
    <location>
        <begin position="1"/>
        <end position="31"/>
    </location>
</feature>
<evidence type="ECO:0000256" key="1">
    <source>
        <dbReference type="ARBA" id="ARBA00022723"/>
    </source>
</evidence>
<evidence type="ECO:0000256" key="2">
    <source>
        <dbReference type="ARBA" id="ARBA00022771"/>
    </source>
</evidence>
<gene>
    <name evidence="7" type="ORF">ARMSODRAFT_982374</name>
</gene>
<dbReference type="PROSITE" id="PS00518">
    <property type="entry name" value="ZF_RING_1"/>
    <property type="match status" value="1"/>
</dbReference>
<dbReference type="Gene3D" id="3.30.40.10">
    <property type="entry name" value="Zinc/RING finger domain, C3HC4 (zinc finger)"/>
    <property type="match status" value="1"/>
</dbReference>
<keyword evidence="3" id="KW-0862">Zinc</keyword>
<organism evidence="7 8">
    <name type="scientific">Armillaria solidipes</name>
    <dbReference type="NCBI Taxonomy" id="1076256"/>
    <lineage>
        <taxon>Eukaryota</taxon>
        <taxon>Fungi</taxon>
        <taxon>Dikarya</taxon>
        <taxon>Basidiomycota</taxon>
        <taxon>Agaricomycotina</taxon>
        <taxon>Agaricomycetes</taxon>
        <taxon>Agaricomycetidae</taxon>
        <taxon>Agaricales</taxon>
        <taxon>Marasmiineae</taxon>
        <taxon>Physalacriaceae</taxon>
        <taxon>Armillaria</taxon>
    </lineage>
</organism>
<dbReference type="Pfam" id="PF13445">
    <property type="entry name" value="zf-RING_UBOX"/>
    <property type="match status" value="1"/>
</dbReference>
<keyword evidence="4" id="KW-0175">Coiled coil</keyword>
<reference evidence="8" key="1">
    <citation type="journal article" date="2017" name="Nat. Ecol. Evol.">
        <title>Genome expansion and lineage-specific genetic innovations in the forest pathogenic fungi Armillaria.</title>
        <authorList>
            <person name="Sipos G."/>
            <person name="Prasanna A.N."/>
            <person name="Walter M.C."/>
            <person name="O'Connor E."/>
            <person name="Balint B."/>
            <person name="Krizsan K."/>
            <person name="Kiss B."/>
            <person name="Hess J."/>
            <person name="Varga T."/>
            <person name="Slot J."/>
            <person name="Riley R."/>
            <person name="Boka B."/>
            <person name="Rigling D."/>
            <person name="Barry K."/>
            <person name="Lee J."/>
            <person name="Mihaltcheva S."/>
            <person name="LaButti K."/>
            <person name="Lipzen A."/>
            <person name="Waldron R."/>
            <person name="Moloney N.M."/>
            <person name="Sperisen C."/>
            <person name="Kredics L."/>
            <person name="Vagvoelgyi C."/>
            <person name="Patrignani A."/>
            <person name="Fitzpatrick D."/>
            <person name="Nagy I."/>
            <person name="Doyle S."/>
            <person name="Anderson J.B."/>
            <person name="Grigoriev I.V."/>
            <person name="Gueldener U."/>
            <person name="Muensterkoetter M."/>
            <person name="Nagy L.G."/>
        </authorList>
    </citation>
    <scope>NUCLEOTIDE SEQUENCE [LARGE SCALE GENOMIC DNA]</scope>
    <source>
        <strain evidence="8">28-4</strain>
    </source>
</reference>
<evidence type="ECO:0000256" key="5">
    <source>
        <dbReference type="SAM" id="MobiDB-lite"/>
    </source>
</evidence>
<keyword evidence="8" id="KW-1185">Reference proteome</keyword>
<dbReference type="InterPro" id="IPR017907">
    <property type="entry name" value="Znf_RING_CS"/>
</dbReference>
<accession>A0A2H3B944</accession>
<dbReference type="STRING" id="1076256.A0A2H3B944"/>
<dbReference type="InterPro" id="IPR027370">
    <property type="entry name" value="Znf-RING_euk"/>
</dbReference>
<keyword evidence="2" id="KW-0863">Zinc-finger</keyword>
<protein>
    <recommendedName>
        <fullName evidence="6">Zinc finger RING-type eukaryotic domain-containing protein</fullName>
    </recommendedName>
</protein>
<sequence length="177" mass="20340">MNSSYNNISIIDDDTPTPPQSSQQSNERKAHSDFIVISSDEEDGSTIAEKKISDLEFTIKRLKRENREAKKAQDDIEKLVARYVDALEEVWGELEEFREHANRRKIVRGLFHLAVLPSFNCAIQENTKLNDDLTLPDCGHIFCEGCIQEWFGSTLANYRQEHPDFHHNMPIPVPDVV</sequence>
<evidence type="ECO:0000256" key="4">
    <source>
        <dbReference type="SAM" id="Coils"/>
    </source>
</evidence>
<proteinExistence type="predicted"/>
<evidence type="ECO:0000313" key="8">
    <source>
        <dbReference type="Proteomes" id="UP000218334"/>
    </source>
</evidence>
<keyword evidence="1" id="KW-0479">Metal-binding</keyword>
<feature type="coiled-coil region" evidence="4">
    <location>
        <begin position="45"/>
        <end position="89"/>
    </location>
</feature>
<feature type="domain" description="Zinc finger RING-type eukaryotic" evidence="6">
    <location>
        <begin position="134"/>
        <end position="150"/>
    </location>
</feature>
<name>A0A2H3B944_9AGAR</name>